<dbReference type="RefSeq" id="WP_125322620.1">
    <property type="nucleotide sequence ID" value="NZ_VTXC01000076.1"/>
</dbReference>
<keyword evidence="4" id="KW-1185">Reference proteome</keyword>
<sequence length="76" mass="8560">MSFERYLDPWRKRHGQFSFASYEVGVMEKIQNFLADEEGLTVVEYVVGAGLLVVGFAGLFAAFRDILTAEFATLFS</sequence>
<name>A0A3R9FKJ5_9VIBR</name>
<keyword evidence="1" id="KW-0812">Transmembrane</keyword>
<keyword evidence="1" id="KW-0472">Membrane</keyword>
<dbReference type="Proteomes" id="UP000269041">
    <property type="component" value="Unassembled WGS sequence"/>
</dbReference>
<evidence type="ECO:0000256" key="1">
    <source>
        <dbReference type="SAM" id="Phobius"/>
    </source>
</evidence>
<comment type="caution">
    <text evidence="3">The sequence shown here is derived from an EMBL/GenBank/DDBJ whole genome shotgun (WGS) entry which is preliminary data.</text>
</comment>
<dbReference type="Proteomes" id="UP000565719">
    <property type="component" value="Unassembled WGS sequence"/>
</dbReference>
<evidence type="ECO:0000313" key="3">
    <source>
        <dbReference type="EMBL" id="RSD30174.1"/>
    </source>
</evidence>
<evidence type="ECO:0000313" key="2">
    <source>
        <dbReference type="EMBL" id="NOH73259.1"/>
    </source>
</evidence>
<reference evidence="3 4" key="1">
    <citation type="submission" date="2018-12" db="EMBL/GenBank/DDBJ databases">
        <title>Genomic taxonomy of the Vibrionaceae family.</title>
        <authorList>
            <person name="Gomez-Gil B."/>
            <person name="Enciso-Ibarra K."/>
        </authorList>
    </citation>
    <scope>NUCLEOTIDE SEQUENCE [LARGE SCALE GENOMIC DNA]</scope>
    <source>
        <strain evidence="3 4">CAIM 594</strain>
    </source>
</reference>
<accession>A0A3R9FKJ5</accession>
<dbReference type="AlphaFoldDB" id="A0A3R9FKJ5"/>
<evidence type="ECO:0000313" key="4">
    <source>
        <dbReference type="Proteomes" id="UP000269041"/>
    </source>
</evidence>
<gene>
    <name evidence="3" type="ORF">EJA03_15420</name>
    <name evidence="2" type="ORF">F0225_18240</name>
</gene>
<keyword evidence="1" id="KW-1133">Transmembrane helix</keyword>
<reference evidence="2 5" key="2">
    <citation type="submission" date="2019-09" db="EMBL/GenBank/DDBJ databases">
        <title>Draft genome sequencing and comparative genomics of hatchery-associated Vibrios.</title>
        <authorList>
            <person name="Kehlet-Delgado H."/>
            <person name="Mueller R.S."/>
        </authorList>
    </citation>
    <scope>NUCLEOTIDE SEQUENCE [LARGE SCALE GENOMIC DNA]</scope>
    <source>
        <strain evidence="2 5">99-46-Y</strain>
    </source>
</reference>
<proteinExistence type="predicted"/>
<feature type="transmembrane region" description="Helical" evidence="1">
    <location>
        <begin position="42"/>
        <end position="63"/>
    </location>
</feature>
<evidence type="ECO:0000313" key="5">
    <source>
        <dbReference type="Proteomes" id="UP000565719"/>
    </source>
</evidence>
<protein>
    <recommendedName>
        <fullName evidence="6">Flp family type IVb pilin</fullName>
    </recommendedName>
</protein>
<evidence type="ECO:0008006" key="6">
    <source>
        <dbReference type="Google" id="ProtNLM"/>
    </source>
</evidence>
<organism evidence="3 4">
    <name type="scientific">Vibrio pectenicida</name>
    <dbReference type="NCBI Taxonomy" id="62763"/>
    <lineage>
        <taxon>Bacteria</taxon>
        <taxon>Pseudomonadati</taxon>
        <taxon>Pseudomonadota</taxon>
        <taxon>Gammaproteobacteria</taxon>
        <taxon>Vibrionales</taxon>
        <taxon>Vibrionaceae</taxon>
        <taxon>Vibrio</taxon>
    </lineage>
</organism>
<dbReference type="EMBL" id="RSFA01000080">
    <property type="protein sequence ID" value="RSD30174.1"/>
    <property type="molecule type" value="Genomic_DNA"/>
</dbReference>
<dbReference type="EMBL" id="VTXC01000076">
    <property type="protein sequence ID" value="NOH73259.1"/>
    <property type="molecule type" value="Genomic_DNA"/>
</dbReference>